<accession>A0A1H8NQA9</accession>
<dbReference type="OrthoDB" id="8550302at2"/>
<name>A0A1H8NQA9_9PROT</name>
<gene>
    <name evidence="1" type="ORF">SAMN05216333_1082</name>
</gene>
<evidence type="ECO:0008006" key="3">
    <source>
        <dbReference type="Google" id="ProtNLM"/>
    </source>
</evidence>
<dbReference type="EMBL" id="FODO01000008">
    <property type="protein sequence ID" value="SEO31558.1"/>
    <property type="molecule type" value="Genomic_DNA"/>
</dbReference>
<organism evidence="1 2">
    <name type="scientific">Nitrosomonas oligotropha</name>
    <dbReference type="NCBI Taxonomy" id="42354"/>
    <lineage>
        <taxon>Bacteria</taxon>
        <taxon>Pseudomonadati</taxon>
        <taxon>Pseudomonadota</taxon>
        <taxon>Betaproteobacteria</taxon>
        <taxon>Nitrosomonadales</taxon>
        <taxon>Nitrosomonadaceae</taxon>
        <taxon>Nitrosomonas</taxon>
    </lineage>
</organism>
<reference evidence="2" key="1">
    <citation type="submission" date="2016-10" db="EMBL/GenBank/DDBJ databases">
        <authorList>
            <person name="Varghese N."/>
            <person name="Submissions S."/>
        </authorList>
    </citation>
    <scope>NUCLEOTIDE SEQUENCE [LARGE SCALE GENOMIC DNA]</scope>
    <source>
        <strain evidence="2">Nm76</strain>
    </source>
</reference>
<sequence>MTKTELAQKLGISRQMLYKLADMGMPLELQTATEWRSKNLDFFKTKNGRIDGNSGGRAVSIPSVSNETTGDTRSLEELQAAVNNTSQLDLDGNDADELYKNSRALKEKAQALAAKLELDLASGNVVVRDDVHKAAFEASRKLRDNLHSLCKQAAPNVIGMTAPEAIETYLRDEVDRMLEEFIETCV</sequence>
<keyword evidence="2" id="KW-1185">Reference proteome</keyword>
<dbReference type="RefSeq" id="WP_143026941.1">
    <property type="nucleotide sequence ID" value="NZ_FNOE01000007.1"/>
</dbReference>
<dbReference type="AlphaFoldDB" id="A0A1H8NQA9"/>
<protein>
    <recommendedName>
        <fullName evidence="3">Phage DNA packaging protein, Nu1 subunit of terminase</fullName>
    </recommendedName>
</protein>
<dbReference type="Proteomes" id="UP000198814">
    <property type="component" value="Unassembled WGS sequence"/>
</dbReference>
<proteinExistence type="predicted"/>
<evidence type="ECO:0000313" key="2">
    <source>
        <dbReference type="Proteomes" id="UP000198814"/>
    </source>
</evidence>
<evidence type="ECO:0000313" key="1">
    <source>
        <dbReference type="EMBL" id="SEO31558.1"/>
    </source>
</evidence>